<dbReference type="CDD" id="cd00085">
    <property type="entry name" value="HNHc"/>
    <property type="match status" value="1"/>
</dbReference>
<evidence type="ECO:0000259" key="1">
    <source>
        <dbReference type="SMART" id="SM00507"/>
    </source>
</evidence>
<dbReference type="Proteomes" id="UP000190867">
    <property type="component" value="Unassembled WGS sequence"/>
</dbReference>
<dbReference type="InterPro" id="IPR003615">
    <property type="entry name" value="HNH_nuc"/>
</dbReference>
<dbReference type="STRING" id="734.B0187_06540"/>
<organism evidence="2 3">
    <name type="scientific">Haemophilus paracuniculus</name>
    <dbReference type="NCBI Taxonomy" id="734"/>
    <lineage>
        <taxon>Bacteria</taxon>
        <taxon>Pseudomonadati</taxon>
        <taxon>Pseudomonadota</taxon>
        <taxon>Gammaproteobacteria</taxon>
        <taxon>Pasteurellales</taxon>
        <taxon>Pasteurellaceae</taxon>
        <taxon>Haemophilus</taxon>
    </lineage>
</organism>
<dbReference type="AlphaFoldDB" id="A0A1T0ARW7"/>
<dbReference type="RefSeq" id="WP_078237061.1">
    <property type="nucleotide sequence ID" value="NZ_MUYA01000008.1"/>
</dbReference>
<name>A0A1T0ARW7_9PAST</name>
<gene>
    <name evidence="2" type="ORF">B0187_06540</name>
</gene>
<reference evidence="2 3" key="1">
    <citation type="submission" date="2017-02" db="EMBL/GenBank/DDBJ databases">
        <title>Draft genome sequence of Haemophilus paracuniculus CCUG 43573 type strain.</title>
        <authorList>
            <person name="Engstrom-Jakobsson H."/>
            <person name="Salva-Serra F."/>
            <person name="Thorell K."/>
            <person name="Gonzales-Siles L."/>
            <person name="Karlsson R."/>
            <person name="Boulund F."/>
            <person name="Engstrand L."/>
            <person name="Kristiansson E."/>
            <person name="Moore E."/>
        </authorList>
    </citation>
    <scope>NUCLEOTIDE SEQUENCE [LARGE SCALE GENOMIC DNA]</scope>
    <source>
        <strain evidence="2 3">CCUG 43573</strain>
    </source>
</reference>
<proteinExistence type="predicted"/>
<accession>A0A1T0ARW7</accession>
<evidence type="ECO:0000313" key="2">
    <source>
        <dbReference type="EMBL" id="OOR98916.1"/>
    </source>
</evidence>
<protein>
    <recommendedName>
        <fullName evidence="1">HNH nuclease domain-containing protein</fullName>
    </recommendedName>
</protein>
<dbReference type="SMART" id="SM00507">
    <property type="entry name" value="HNHc"/>
    <property type="match status" value="1"/>
</dbReference>
<comment type="caution">
    <text evidence="2">The sequence shown here is derived from an EMBL/GenBank/DDBJ whole genome shotgun (WGS) entry which is preliminary data.</text>
</comment>
<sequence>MKLDVNFNALLACVQRMGCDSLVSVKIDNSTQFIPTFDTRLETTDGVEVGLDEVELVNDVFVFNGQQVLLFIPDHSYKGVEAVCLEPSLGNKYHLTHCDTLENMRLRNRFNRYHVTTNRSGYFKIYDNLKNEAEVPLQVCKMCLTKLNYKNYITNRTNVFRQFNLDEFFNHYLAILDNLPQNVGQDKAGYVDNWGEISKNYRASKNWCCEDCGVNLSTDKHLLDVHHKNGVKQDNSITNLKAVCKECHQKQDSHDHLSVLLAVSMRLDELRRLQGITRY</sequence>
<dbReference type="EMBL" id="MUYA01000008">
    <property type="protein sequence ID" value="OOR98916.1"/>
    <property type="molecule type" value="Genomic_DNA"/>
</dbReference>
<keyword evidence="3" id="KW-1185">Reference proteome</keyword>
<evidence type="ECO:0000313" key="3">
    <source>
        <dbReference type="Proteomes" id="UP000190867"/>
    </source>
</evidence>
<feature type="domain" description="HNH nuclease" evidence="1">
    <location>
        <begin position="196"/>
        <end position="249"/>
    </location>
</feature>